<feature type="transmembrane region" description="Helical" evidence="9">
    <location>
        <begin position="545"/>
        <end position="566"/>
    </location>
</feature>
<evidence type="ECO:0000256" key="2">
    <source>
        <dbReference type="ARBA" id="ARBA00012513"/>
    </source>
</evidence>
<evidence type="ECO:0000256" key="1">
    <source>
        <dbReference type="ARBA" id="ARBA00010886"/>
    </source>
</evidence>
<evidence type="ECO:0000256" key="7">
    <source>
        <dbReference type="PROSITE-ProRule" id="PRU10141"/>
    </source>
</evidence>
<dbReference type="AlphaFoldDB" id="A0A1S1PJP6"/>
<dbReference type="EMBL" id="MAXA01000268">
    <property type="protein sequence ID" value="OHV20244.1"/>
    <property type="molecule type" value="Genomic_DNA"/>
</dbReference>
<keyword evidence="12" id="KW-1185">Reference proteome</keyword>
<evidence type="ECO:0000256" key="4">
    <source>
        <dbReference type="ARBA" id="ARBA00022741"/>
    </source>
</evidence>
<organism evidence="11 12">
    <name type="scientific">Parafrankia soli</name>
    <dbReference type="NCBI Taxonomy" id="2599596"/>
    <lineage>
        <taxon>Bacteria</taxon>
        <taxon>Bacillati</taxon>
        <taxon>Actinomycetota</taxon>
        <taxon>Actinomycetes</taxon>
        <taxon>Frankiales</taxon>
        <taxon>Frankiaceae</taxon>
        <taxon>Parafrankia</taxon>
    </lineage>
</organism>
<dbReference type="Pfam" id="PF00069">
    <property type="entry name" value="Pkinase"/>
    <property type="match status" value="1"/>
</dbReference>
<keyword evidence="5 11" id="KW-0418">Kinase</keyword>
<keyword evidence="11" id="KW-0723">Serine/threonine-protein kinase</keyword>
<feature type="binding site" evidence="7">
    <location>
        <position position="44"/>
    </location>
    <ligand>
        <name>ATP</name>
        <dbReference type="ChEBI" id="CHEBI:30616"/>
    </ligand>
</feature>
<dbReference type="InterPro" id="IPR000719">
    <property type="entry name" value="Prot_kinase_dom"/>
</dbReference>
<evidence type="ECO:0000256" key="6">
    <source>
        <dbReference type="ARBA" id="ARBA00022840"/>
    </source>
</evidence>
<feature type="compositionally biased region" description="Low complexity" evidence="8">
    <location>
        <begin position="572"/>
        <end position="611"/>
    </location>
</feature>
<protein>
    <recommendedName>
        <fullName evidence="2">non-specific serine/threonine protein kinase</fullName>
        <ecNumber evidence="2">2.7.11.1</ecNumber>
    </recommendedName>
</protein>
<comment type="caution">
    <text evidence="11">The sequence shown here is derived from an EMBL/GenBank/DDBJ whole genome shotgun (WGS) entry which is preliminary data.</text>
</comment>
<dbReference type="SUPFAM" id="SSF56112">
    <property type="entry name" value="Protein kinase-like (PK-like)"/>
    <property type="match status" value="1"/>
</dbReference>
<feature type="compositionally biased region" description="Gly residues" evidence="8">
    <location>
        <begin position="480"/>
        <end position="499"/>
    </location>
</feature>
<feature type="region of interest" description="Disordered" evidence="8">
    <location>
        <begin position="569"/>
        <end position="691"/>
    </location>
</feature>
<keyword evidence="9" id="KW-0812">Transmembrane</keyword>
<feature type="region of interest" description="Disordered" evidence="8">
    <location>
        <begin position="293"/>
        <end position="451"/>
    </location>
</feature>
<accession>A0A1S1PJP6</accession>
<dbReference type="InterPro" id="IPR011009">
    <property type="entry name" value="Kinase-like_dom_sf"/>
</dbReference>
<dbReference type="Gene3D" id="3.30.200.20">
    <property type="entry name" value="Phosphorylase Kinase, domain 1"/>
    <property type="match status" value="1"/>
</dbReference>
<dbReference type="Gene3D" id="1.10.510.10">
    <property type="entry name" value="Transferase(Phosphotransferase) domain 1"/>
    <property type="match status" value="1"/>
</dbReference>
<evidence type="ECO:0000313" key="12">
    <source>
        <dbReference type="Proteomes" id="UP000179769"/>
    </source>
</evidence>
<keyword evidence="9" id="KW-0472">Membrane</keyword>
<evidence type="ECO:0000313" key="11">
    <source>
        <dbReference type="EMBL" id="OHV20244.1"/>
    </source>
</evidence>
<keyword evidence="4 7" id="KW-0547">Nucleotide-binding</keyword>
<feature type="compositionally biased region" description="Basic and acidic residues" evidence="8">
    <location>
        <begin position="506"/>
        <end position="516"/>
    </location>
</feature>
<dbReference type="Proteomes" id="UP000179769">
    <property type="component" value="Unassembled WGS sequence"/>
</dbReference>
<dbReference type="InterPro" id="IPR050660">
    <property type="entry name" value="NEK_Ser/Thr_kinase"/>
</dbReference>
<dbReference type="GO" id="GO:0004674">
    <property type="term" value="F:protein serine/threonine kinase activity"/>
    <property type="evidence" value="ECO:0007669"/>
    <property type="project" value="UniProtKB-KW"/>
</dbReference>
<dbReference type="InterPro" id="IPR008271">
    <property type="entry name" value="Ser/Thr_kinase_AS"/>
</dbReference>
<feature type="compositionally biased region" description="Low complexity" evidence="8">
    <location>
        <begin position="352"/>
        <end position="379"/>
    </location>
</feature>
<evidence type="ECO:0000256" key="5">
    <source>
        <dbReference type="ARBA" id="ARBA00022777"/>
    </source>
</evidence>
<sequence>MLTPLAAGDPRRIGPFEIHNRIGAGGMGSVYLGFTAEGRAAAVKVPAEGLAGDPEFRARFRREVEAARRVRGRAVAAVVDADPDATSPWMAVEYVEGTSLADAVIRHGPLEQRLLHGFGVGLADALVAIHAVGVVHRDLKPSNILLAWDGPKVIDFGIARASGTPTHTRTGILVGTPAWMAPEQLRGERATPAADVFAWGACVTYAATGHPPFGGAEPADVLTVLRRDEQPDLDGVPPDLLAAVRAALARRPEARPSAAELVRTLVTEPGSRGGSPDPARAAANALTPWQWEPPASLAHHPAHSGRDERPAAERAERPDRGERPDRDERATQTARGERERGERGERGERAGRIAAAAGAVAGAANPGGPAAGIRRTATRGPGGPAGGQGDGPAKFRAVDRPTQPLATRADPGSWEEPPGGDSSLGTVPVPRLSALADNRNETTDPSIRPRRTATVASVSAFNAAEVTGPLLTAQAPAATGAGGTGTSTGSAAGGAGTRAGAGDQPTGRDREPDHPGGARAEPGAWPPDPRAWLSLLAASGRRDRAAMVAAVVAFGLVVGVVVLLTASDASRAESGPSRPSPGPSQRGVTATTPPATTSRPTVVAPTTVARTGRAEPGQGSAPPTQAGIPAGPEPTAGVRTDPSAQATPTHAVSPTGDASAPPTPDPSLSATPCAAGARPEGVVATATPEPC</sequence>
<evidence type="ECO:0000256" key="8">
    <source>
        <dbReference type="SAM" id="MobiDB-lite"/>
    </source>
</evidence>
<dbReference type="PANTHER" id="PTHR43671">
    <property type="entry name" value="SERINE/THREONINE-PROTEIN KINASE NEK"/>
    <property type="match status" value="1"/>
</dbReference>
<dbReference type="CDD" id="cd14014">
    <property type="entry name" value="STKc_PknB_like"/>
    <property type="match status" value="1"/>
</dbReference>
<dbReference type="GO" id="GO:0005524">
    <property type="term" value="F:ATP binding"/>
    <property type="evidence" value="ECO:0007669"/>
    <property type="project" value="UniProtKB-UniRule"/>
</dbReference>
<name>A0A1S1PJP6_9ACTN</name>
<evidence type="ECO:0000259" key="10">
    <source>
        <dbReference type="PROSITE" id="PS50011"/>
    </source>
</evidence>
<comment type="similarity">
    <text evidence="1">Belongs to the protein kinase superfamily. NEK Ser/Thr protein kinase family. NIMA subfamily.</text>
</comment>
<dbReference type="InterPro" id="IPR017441">
    <property type="entry name" value="Protein_kinase_ATP_BS"/>
</dbReference>
<keyword evidence="3" id="KW-0808">Transferase</keyword>
<feature type="compositionally biased region" description="Basic and acidic residues" evidence="8">
    <location>
        <begin position="304"/>
        <end position="351"/>
    </location>
</feature>
<evidence type="ECO:0000256" key="9">
    <source>
        <dbReference type="SAM" id="Phobius"/>
    </source>
</evidence>
<dbReference type="EC" id="2.7.11.1" evidence="2"/>
<feature type="domain" description="Protein kinase" evidence="10">
    <location>
        <begin position="16"/>
        <end position="271"/>
    </location>
</feature>
<dbReference type="RefSeq" id="WP_071066842.1">
    <property type="nucleotide sequence ID" value="NZ_MAXA01000268.1"/>
</dbReference>
<feature type="compositionally biased region" description="Gly residues" evidence="8">
    <location>
        <begin position="380"/>
        <end position="390"/>
    </location>
</feature>
<dbReference type="PROSITE" id="PS00107">
    <property type="entry name" value="PROTEIN_KINASE_ATP"/>
    <property type="match status" value="1"/>
</dbReference>
<proteinExistence type="inferred from homology"/>
<keyword evidence="6 7" id="KW-0067">ATP-binding</keyword>
<feature type="region of interest" description="Disordered" evidence="8">
    <location>
        <begin position="476"/>
        <end position="529"/>
    </location>
</feature>
<keyword evidence="9" id="KW-1133">Transmembrane helix</keyword>
<feature type="compositionally biased region" description="Polar residues" evidence="8">
    <location>
        <begin position="642"/>
        <end position="652"/>
    </location>
</feature>
<dbReference type="PROSITE" id="PS00108">
    <property type="entry name" value="PROTEIN_KINASE_ST"/>
    <property type="match status" value="1"/>
</dbReference>
<dbReference type="SMART" id="SM00220">
    <property type="entry name" value="S_TKc"/>
    <property type="match status" value="1"/>
</dbReference>
<evidence type="ECO:0000256" key="3">
    <source>
        <dbReference type="ARBA" id="ARBA00022679"/>
    </source>
</evidence>
<reference evidence="12" key="1">
    <citation type="submission" date="2016-07" db="EMBL/GenBank/DDBJ databases">
        <title>Frankia sp. NRRL B-16219 Genome sequencing.</title>
        <authorList>
            <person name="Ghodhbane-Gtari F."/>
            <person name="Swanson E."/>
            <person name="Gueddou A."/>
            <person name="Louati M."/>
            <person name="Nouioui I."/>
            <person name="Hezbri K."/>
            <person name="Abebe-Akele F."/>
            <person name="Simpson S."/>
            <person name="Morris K."/>
            <person name="Thomas K."/>
            <person name="Gtari M."/>
            <person name="Tisa L.S."/>
        </authorList>
    </citation>
    <scope>NUCLEOTIDE SEQUENCE [LARGE SCALE GENOMIC DNA]</scope>
    <source>
        <strain evidence="12">NRRL B-16219</strain>
    </source>
</reference>
<dbReference type="PANTHER" id="PTHR43671:SF13">
    <property type="entry name" value="SERINE_THREONINE-PROTEIN KINASE NEK2"/>
    <property type="match status" value="1"/>
</dbReference>
<gene>
    <name evidence="11" type="ORF">BBK14_08370</name>
</gene>
<dbReference type="PROSITE" id="PS50011">
    <property type="entry name" value="PROTEIN_KINASE_DOM"/>
    <property type="match status" value="1"/>
</dbReference>
<dbReference type="OrthoDB" id="3218453at2"/>